<reference evidence="2" key="1">
    <citation type="journal article" date="2005" name="BMC Biol.">
        <title>The sequence of rice chromosomes 11 and 12, rich in disease resistance genes and recent gene duplications.</title>
        <authorList>
            <consortium name="The rice chromosomes 11 and 12 sequencing consortia"/>
        </authorList>
    </citation>
    <scope>NUCLEOTIDE SEQUENCE [LARGE SCALE GENOMIC DNA]</scope>
</reference>
<gene>
    <name evidence="2" type="ordered locus">LOC_Os11g41800</name>
</gene>
<feature type="compositionally biased region" description="Basic and acidic residues" evidence="1">
    <location>
        <begin position="37"/>
        <end position="47"/>
    </location>
</feature>
<protein>
    <submittedName>
        <fullName evidence="2">Uncharacterized protein</fullName>
    </submittedName>
</protein>
<reference evidence="2" key="3">
    <citation type="submission" date="2006-01" db="EMBL/GenBank/DDBJ databases">
        <authorList>
            <person name="Buell R."/>
        </authorList>
    </citation>
    <scope>NUCLEOTIDE SEQUENCE</scope>
</reference>
<dbReference type="AlphaFoldDB" id="Q2R0Q3"/>
<sequence length="69" mass="7547">MMSLRRTASRRRVTEPLRRPHGLQGPTESLEAIDPLEANKDSEDIKPLRANRLSANNGTPEAIPDSGVG</sequence>
<evidence type="ECO:0000313" key="2">
    <source>
        <dbReference type="EMBL" id="ABA94912.1"/>
    </source>
</evidence>
<feature type="region of interest" description="Disordered" evidence="1">
    <location>
        <begin position="1"/>
        <end position="69"/>
    </location>
</feature>
<reference evidence="2" key="2">
    <citation type="submission" date="2005-04" db="EMBL/GenBank/DDBJ databases">
        <authorList>
            <person name="Buell C.R."/>
            <person name="Wing R.A."/>
            <person name="McCombie W.A."/>
            <person name="Ouyang S."/>
        </authorList>
    </citation>
    <scope>NUCLEOTIDE SEQUENCE</scope>
</reference>
<name>Q2R0Q3_ORYSJ</name>
<organism evidence="2">
    <name type="scientific">Oryza sativa subsp. japonica</name>
    <name type="common">Rice</name>
    <dbReference type="NCBI Taxonomy" id="39947"/>
    <lineage>
        <taxon>Eukaryota</taxon>
        <taxon>Viridiplantae</taxon>
        <taxon>Streptophyta</taxon>
        <taxon>Embryophyta</taxon>
        <taxon>Tracheophyta</taxon>
        <taxon>Spermatophyta</taxon>
        <taxon>Magnoliopsida</taxon>
        <taxon>Liliopsida</taxon>
        <taxon>Poales</taxon>
        <taxon>Poaceae</taxon>
        <taxon>BOP clade</taxon>
        <taxon>Oryzoideae</taxon>
        <taxon>Oryzeae</taxon>
        <taxon>Oryzinae</taxon>
        <taxon>Oryza</taxon>
        <taxon>Oryza sativa</taxon>
    </lineage>
</organism>
<dbReference type="EMBL" id="DP000010">
    <property type="protein sequence ID" value="ABA94912.1"/>
    <property type="molecule type" value="Genomic_DNA"/>
</dbReference>
<proteinExistence type="predicted"/>
<evidence type="ECO:0000256" key="1">
    <source>
        <dbReference type="SAM" id="MobiDB-lite"/>
    </source>
</evidence>
<accession>Q2R0Q3</accession>